<feature type="region of interest" description="Disordered" evidence="1">
    <location>
        <begin position="98"/>
        <end position="203"/>
    </location>
</feature>
<feature type="compositionally biased region" description="Acidic residues" evidence="1">
    <location>
        <begin position="181"/>
        <end position="196"/>
    </location>
</feature>
<evidence type="ECO:0000313" key="3">
    <source>
        <dbReference type="Proteomes" id="UP001151760"/>
    </source>
</evidence>
<keyword evidence="3" id="KW-1185">Reference proteome</keyword>
<dbReference type="EMBL" id="BQNB010017322">
    <property type="protein sequence ID" value="GJT61830.1"/>
    <property type="molecule type" value="Genomic_DNA"/>
</dbReference>
<name>A0ABQ5FFU6_9ASTR</name>
<sequence length="240" mass="27006">MTGAKFDIEEFDGISDFRLWRVKMRALLIQHRCEAALEVLPADMEAEAKAELNKKAHSVMILCSCNKVLREVTGTQLYFMSDSEHSYITYTSVSIPVEDDSDMGSPGVDGPPSPDYPVYPEYIPPEDDVFPVEEQPLPAATSPTADSPGYIPESDPERDPKEDVEEDPEKELADYPADRRDDDDDDDEDDEEEDEEHLAPAEYTIVALQAIDHVPSEEEIESFETDECAAMILEIHTIYI</sequence>
<reference evidence="2" key="2">
    <citation type="submission" date="2022-01" db="EMBL/GenBank/DDBJ databases">
        <authorList>
            <person name="Yamashiro T."/>
            <person name="Shiraishi A."/>
            <person name="Satake H."/>
            <person name="Nakayama K."/>
        </authorList>
    </citation>
    <scope>NUCLEOTIDE SEQUENCE</scope>
</reference>
<organism evidence="2 3">
    <name type="scientific">Tanacetum coccineum</name>
    <dbReference type="NCBI Taxonomy" id="301880"/>
    <lineage>
        <taxon>Eukaryota</taxon>
        <taxon>Viridiplantae</taxon>
        <taxon>Streptophyta</taxon>
        <taxon>Embryophyta</taxon>
        <taxon>Tracheophyta</taxon>
        <taxon>Spermatophyta</taxon>
        <taxon>Magnoliopsida</taxon>
        <taxon>eudicotyledons</taxon>
        <taxon>Gunneridae</taxon>
        <taxon>Pentapetalae</taxon>
        <taxon>asterids</taxon>
        <taxon>campanulids</taxon>
        <taxon>Asterales</taxon>
        <taxon>Asteraceae</taxon>
        <taxon>Asteroideae</taxon>
        <taxon>Anthemideae</taxon>
        <taxon>Anthemidinae</taxon>
        <taxon>Tanacetum</taxon>
    </lineage>
</organism>
<feature type="compositionally biased region" description="Basic and acidic residues" evidence="1">
    <location>
        <begin position="170"/>
        <end position="180"/>
    </location>
</feature>
<evidence type="ECO:0000313" key="2">
    <source>
        <dbReference type="EMBL" id="GJT61830.1"/>
    </source>
</evidence>
<dbReference type="Proteomes" id="UP001151760">
    <property type="component" value="Unassembled WGS sequence"/>
</dbReference>
<protein>
    <submittedName>
        <fullName evidence="2">Uncharacterized protein</fullName>
    </submittedName>
</protein>
<proteinExistence type="predicted"/>
<evidence type="ECO:0000256" key="1">
    <source>
        <dbReference type="SAM" id="MobiDB-lite"/>
    </source>
</evidence>
<reference evidence="2" key="1">
    <citation type="journal article" date="2022" name="Int. J. Mol. Sci.">
        <title>Draft Genome of Tanacetum Coccineum: Genomic Comparison of Closely Related Tanacetum-Family Plants.</title>
        <authorList>
            <person name="Yamashiro T."/>
            <person name="Shiraishi A."/>
            <person name="Nakayama K."/>
            <person name="Satake H."/>
        </authorList>
    </citation>
    <scope>NUCLEOTIDE SEQUENCE</scope>
</reference>
<accession>A0ABQ5FFU6</accession>
<comment type="caution">
    <text evidence="2">The sequence shown here is derived from an EMBL/GenBank/DDBJ whole genome shotgun (WGS) entry which is preliminary data.</text>
</comment>
<gene>
    <name evidence="2" type="ORF">Tco_1005363</name>
</gene>